<proteinExistence type="inferred from homology"/>
<organism evidence="5 6">
    <name type="scientific">Roseateles oligotrophus</name>
    <dbReference type="NCBI Taxonomy" id="1769250"/>
    <lineage>
        <taxon>Bacteria</taxon>
        <taxon>Pseudomonadati</taxon>
        <taxon>Pseudomonadota</taxon>
        <taxon>Betaproteobacteria</taxon>
        <taxon>Burkholderiales</taxon>
        <taxon>Sphaerotilaceae</taxon>
        <taxon>Roseateles</taxon>
    </lineage>
</organism>
<evidence type="ECO:0000256" key="4">
    <source>
        <dbReference type="SAM" id="SignalP"/>
    </source>
</evidence>
<dbReference type="InterPro" id="IPR043504">
    <property type="entry name" value="Peptidase_S1_PA_chymotrypsin"/>
</dbReference>
<dbReference type="InterPro" id="IPR001940">
    <property type="entry name" value="Peptidase_S1C"/>
</dbReference>
<sequence>MTTIPGALNQLALSSARRPRWAALSLAAGLTGWALNAVADIPPPPKFSQAEARSVKGEDLKSTVSVEKIKIGILQGDELGHSRFGWFCVNEQPMVVNEAFLNNYGALITSVTTQELKRLGYPLAGAGKSNAFDTDIAAAPDFRLGGIVKEAKFEICSLNGTAEGWIQFKIDWALYSERLQKVVYQASAEGLGQSKDKITDLGKRAMISSLSNFVAAPEFLQALKAGKPAEVSADGAASASASAASSAQGAAASPNLLTLKGGALAPGGALKNQTALRAAVVTLETPSGSGSGFYIDREGYLLTNVHVVKGAKFVKVKMQNGDKLVAQVLKLNERSDVALLKTPAVELEPLNLRATALDVGEDVFAIGSPLGVLTNSMTRGVLSADRSLQGRRVLQSDAAVTFGSSGGPLLDAEGRVIAITQGGVDAGKGFNFFIPIQEALRSLELSVK</sequence>
<dbReference type="Proteomes" id="UP000562027">
    <property type="component" value="Unassembled WGS sequence"/>
</dbReference>
<keyword evidence="6" id="KW-1185">Reference proteome</keyword>
<dbReference type="PANTHER" id="PTHR43343:SF3">
    <property type="entry name" value="PROTEASE DO-LIKE 8, CHLOROPLASTIC"/>
    <property type="match status" value="1"/>
</dbReference>
<evidence type="ECO:0000256" key="3">
    <source>
        <dbReference type="ARBA" id="ARBA00022801"/>
    </source>
</evidence>
<dbReference type="InterPro" id="IPR009003">
    <property type="entry name" value="Peptidase_S1_PA"/>
</dbReference>
<dbReference type="PANTHER" id="PTHR43343">
    <property type="entry name" value="PEPTIDASE S12"/>
    <property type="match status" value="1"/>
</dbReference>
<dbReference type="Pfam" id="PF13365">
    <property type="entry name" value="Trypsin_2"/>
    <property type="match status" value="1"/>
</dbReference>
<gene>
    <name evidence="5" type="ORF">HNP55_003916</name>
</gene>
<dbReference type="AlphaFoldDB" id="A0A840LB44"/>
<keyword evidence="3" id="KW-0378">Hydrolase</keyword>
<dbReference type="InterPro" id="IPR051201">
    <property type="entry name" value="Chloro_Bact_Ser_Proteases"/>
</dbReference>
<dbReference type="PRINTS" id="PR00834">
    <property type="entry name" value="PROTEASES2C"/>
</dbReference>
<keyword evidence="4" id="KW-0732">Signal</keyword>
<feature type="chain" id="PRO_5032277486" evidence="4">
    <location>
        <begin position="40"/>
        <end position="448"/>
    </location>
</feature>
<feature type="signal peptide" evidence="4">
    <location>
        <begin position="1"/>
        <end position="39"/>
    </location>
</feature>
<reference evidence="5 6" key="1">
    <citation type="submission" date="2020-08" db="EMBL/GenBank/DDBJ databases">
        <title>Functional genomics of gut bacteria from endangered species of beetles.</title>
        <authorList>
            <person name="Carlos-Shanley C."/>
        </authorList>
    </citation>
    <scope>NUCLEOTIDE SEQUENCE [LARGE SCALE GENOMIC DNA]</scope>
    <source>
        <strain evidence="5 6">S00239</strain>
    </source>
</reference>
<protein>
    <submittedName>
        <fullName evidence="5">S1-C subfamily serine protease</fullName>
    </submittedName>
</protein>
<name>A0A840LB44_9BURK</name>
<dbReference type="GO" id="GO:0006508">
    <property type="term" value="P:proteolysis"/>
    <property type="evidence" value="ECO:0007669"/>
    <property type="project" value="UniProtKB-KW"/>
</dbReference>
<evidence type="ECO:0000313" key="5">
    <source>
        <dbReference type="EMBL" id="MBB4845366.1"/>
    </source>
</evidence>
<accession>A0A840LB44</accession>
<dbReference type="Gene3D" id="2.40.10.10">
    <property type="entry name" value="Trypsin-like serine proteases"/>
    <property type="match status" value="2"/>
</dbReference>
<comment type="similarity">
    <text evidence="1">Belongs to the peptidase S1C family.</text>
</comment>
<dbReference type="SUPFAM" id="SSF50494">
    <property type="entry name" value="Trypsin-like serine proteases"/>
    <property type="match status" value="1"/>
</dbReference>
<evidence type="ECO:0000313" key="6">
    <source>
        <dbReference type="Proteomes" id="UP000562027"/>
    </source>
</evidence>
<evidence type="ECO:0000256" key="1">
    <source>
        <dbReference type="ARBA" id="ARBA00010541"/>
    </source>
</evidence>
<dbReference type="GO" id="GO:0004252">
    <property type="term" value="F:serine-type endopeptidase activity"/>
    <property type="evidence" value="ECO:0007669"/>
    <property type="project" value="InterPro"/>
</dbReference>
<dbReference type="RefSeq" id="WP_184303288.1">
    <property type="nucleotide sequence ID" value="NZ_JACHLP010000009.1"/>
</dbReference>
<dbReference type="EMBL" id="JACHLP010000009">
    <property type="protein sequence ID" value="MBB4845366.1"/>
    <property type="molecule type" value="Genomic_DNA"/>
</dbReference>
<comment type="caution">
    <text evidence="5">The sequence shown here is derived from an EMBL/GenBank/DDBJ whole genome shotgun (WGS) entry which is preliminary data.</text>
</comment>
<keyword evidence="2 5" id="KW-0645">Protease</keyword>
<evidence type="ECO:0000256" key="2">
    <source>
        <dbReference type="ARBA" id="ARBA00022670"/>
    </source>
</evidence>